<evidence type="ECO:0000259" key="1">
    <source>
        <dbReference type="Pfam" id="PF23559"/>
    </source>
</evidence>
<dbReference type="InterPro" id="IPR044974">
    <property type="entry name" value="Disease_R_plants"/>
</dbReference>
<evidence type="ECO:0000313" key="2">
    <source>
        <dbReference type="EMBL" id="KAK9289561.1"/>
    </source>
</evidence>
<protein>
    <recommendedName>
        <fullName evidence="1">Disease resistance protein winged helix domain-containing protein</fullName>
    </recommendedName>
</protein>
<dbReference type="Pfam" id="PF23559">
    <property type="entry name" value="WHD_DRP"/>
    <property type="match status" value="1"/>
</dbReference>
<dbReference type="PANTHER" id="PTHR23155">
    <property type="entry name" value="DISEASE RESISTANCE PROTEIN RP"/>
    <property type="match status" value="1"/>
</dbReference>
<name>A0AAP0S8R0_LIQFO</name>
<feature type="domain" description="Disease resistance protein winged helix" evidence="1">
    <location>
        <begin position="105"/>
        <end position="153"/>
    </location>
</feature>
<dbReference type="InterPro" id="IPR058922">
    <property type="entry name" value="WHD_DRP"/>
</dbReference>
<dbReference type="EMBL" id="JBBPBK010000002">
    <property type="protein sequence ID" value="KAK9289561.1"/>
    <property type="molecule type" value="Genomic_DNA"/>
</dbReference>
<organism evidence="2 3">
    <name type="scientific">Liquidambar formosana</name>
    <name type="common">Formosan gum</name>
    <dbReference type="NCBI Taxonomy" id="63359"/>
    <lineage>
        <taxon>Eukaryota</taxon>
        <taxon>Viridiplantae</taxon>
        <taxon>Streptophyta</taxon>
        <taxon>Embryophyta</taxon>
        <taxon>Tracheophyta</taxon>
        <taxon>Spermatophyta</taxon>
        <taxon>Magnoliopsida</taxon>
        <taxon>eudicotyledons</taxon>
        <taxon>Gunneridae</taxon>
        <taxon>Pentapetalae</taxon>
        <taxon>Saxifragales</taxon>
        <taxon>Altingiaceae</taxon>
        <taxon>Liquidambar</taxon>
    </lineage>
</organism>
<accession>A0AAP0S8R0</accession>
<proteinExistence type="predicted"/>
<gene>
    <name evidence="2" type="ORF">L1049_007717</name>
</gene>
<dbReference type="Proteomes" id="UP001415857">
    <property type="component" value="Unassembled WGS sequence"/>
</dbReference>
<sequence>MESGKVPRGASGILMVKEGSEHFKELPPRRGEIKAEISEGILKPVATTILMEMRKATLEDPRKEDMETISTASIETSCAEVCNADLEYEALFPVYLDRCFLYYSLFPLVYEFEKDTLVQLWIAQDFIEAEGTERMEDTGSRYFDELFSMKLIVPSRFDGFIDDLKYKLSDAAASCHMSYEEISTGNHLRVEDGKLSDASAQTLHLSLLCEDIDQMAFEAIKKCKHLRTLLLLREYRSRVKQVPREIFLQVEIPANFGFESNPDLRVAKFYWECEIVTIS</sequence>
<dbReference type="GO" id="GO:0098542">
    <property type="term" value="P:defense response to other organism"/>
    <property type="evidence" value="ECO:0007669"/>
    <property type="project" value="TreeGrafter"/>
</dbReference>
<comment type="caution">
    <text evidence="2">The sequence shown here is derived from an EMBL/GenBank/DDBJ whole genome shotgun (WGS) entry which is preliminary data.</text>
</comment>
<evidence type="ECO:0000313" key="3">
    <source>
        <dbReference type="Proteomes" id="UP001415857"/>
    </source>
</evidence>
<dbReference type="AlphaFoldDB" id="A0AAP0S8R0"/>
<dbReference type="PANTHER" id="PTHR23155:SF1205">
    <property type="entry name" value="DISEASE RESISTANCE PROTEIN RPM1"/>
    <property type="match status" value="1"/>
</dbReference>
<keyword evidence="3" id="KW-1185">Reference proteome</keyword>
<reference evidence="2 3" key="1">
    <citation type="journal article" date="2024" name="Plant J.">
        <title>Genome sequences and population genomics reveal climatic adaptation and genomic divergence between two closely related sweetgum species.</title>
        <authorList>
            <person name="Xu W.Q."/>
            <person name="Ren C.Q."/>
            <person name="Zhang X.Y."/>
            <person name="Comes H.P."/>
            <person name="Liu X.H."/>
            <person name="Li Y.G."/>
            <person name="Kettle C.J."/>
            <person name="Jalonen R."/>
            <person name="Gaisberger H."/>
            <person name="Ma Y.Z."/>
            <person name="Qiu Y.X."/>
        </authorList>
    </citation>
    <scope>NUCLEOTIDE SEQUENCE [LARGE SCALE GENOMIC DNA]</scope>
    <source>
        <strain evidence="2">Hangzhou</strain>
    </source>
</reference>